<evidence type="ECO:0000259" key="6">
    <source>
        <dbReference type="Pfam" id="PF00294"/>
    </source>
</evidence>
<gene>
    <name evidence="7" type="ORF">A6X21_22220</name>
</gene>
<dbReference type="InterPro" id="IPR011611">
    <property type="entry name" value="PfkB_dom"/>
</dbReference>
<evidence type="ECO:0000256" key="3">
    <source>
        <dbReference type="ARBA" id="ARBA00022741"/>
    </source>
</evidence>
<protein>
    <recommendedName>
        <fullName evidence="6">Carbohydrate kinase PfkB domain-containing protein</fullName>
    </recommendedName>
</protein>
<dbReference type="RefSeq" id="WP_068847768.1">
    <property type="nucleotide sequence ID" value="NZ_LYDR01000076.1"/>
</dbReference>
<dbReference type="AlphaFoldDB" id="A0A1C3EER6"/>
<proteinExistence type="inferred from homology"/>
<dbReference type="SUPFAM" id="SSF53613">
    <property type="entry name" value="Ribokinase-like"/>
    <property type="match status" value="1"/>
</dbReference>
<comment type="caution">
    <text evidence="7">The sequence shown here is derived from an EMBL/GenBank/DDBJ whole genome shotgun (WGS) entry which is preliminary data.</text>
</comment>
<dbReference type="GO" id="GO:0016301">
    <property type="term" value="F:kinase activity"/>
    <property type="evidence" value="ECO:0007669"/>
    <property type="project" value="UniProtKB-KW"/>
</dbReference>
<keyword evidence="2" id="KW-0808">Transferase</keyword>
<keyword evidence="5" id="KW-0067">ATP-binding</keyword>
<dbReference type="OrthoDB" id="9813569at2"/>
<organism evidence="7 8">
    <name type="scientific">Planctopirus hydrillae</name>
    <dbReference type="NCBI Taxonomy" id="1841610"/>
    <lineage>
        <taxon>Bacteria</taxon>
        <taxon>Pseudomonadati</taxon>
        <taxon>Planctomycetota</taxon>
        <taxon>Planctomycetia</taxon>
        <taxon>Planctomycetales</taxon>
        <taxon>Planctomycetaceae</taxon>
        <taxon>Planctopirus</taxon>
    </lineage>
</organism>
<keyword evidence="3" id="KW-0547">Nucleotide-binding</keyword>
<evidence type="ECO:0000256" key="5">
    <source>
        <dbReference type="ARBA" id="ARBA00022840"/>
    </source>
</evidence>
<evidence type="ECO:0000256" key="1">
    <source>
        <dbReference type="ARBA" id="ARBA00010688"/>
    </source>
</evidence>
<dbReference type="InterPro" id="IPR029056">
    <property type="entry name" value="Ribokinase-like"/>
</dbReference>
<dbReference type="EMBL" id="LYDR01000076">
    <property type="protein sequence ID" value="ODA31728.1"/>
    <property type="molecule type" value="Genomic_DNA"/>
</dbReference>
<evidence type="ECO:0000256" key="2">
    <source>
        <dbReference type="ARBA" id="ARBA00022679"/>
    </source>
</evidence>
<dbReference type="PANTHER" id="PTHR43085">
    <property type="entry name" value="HEXOKINASE FAMILY MEMBER"/>
    <property type="match status" value="1"/>
</dbReference>
<dbReference type="Gene3D" id="3.40.1190.20">
    <property type="match status" value="1"/>
</dbReference>
<name>A0A1C3EER6_9PLAN</name>
<dbReference type="InterPro" id="IPR050306">
    <property type="entry name" value="PfkB_Carbo_kinase"/>
</dbReference>
<evidence type="ECO:0000256" key="4">
    <source>
        <dbReference type="ARBA" id="ARBA00022777"/>
    </source>
</evidence>
<dbReference type="STRING" id="1841610.A6X21_22220"/>
<feature type="domain" description="Carbohydrate kinase PfkB" evidence="6">
    <location>
        <begin position="13"/>
        <end position="222"/>
    </location>
</feature>
<evidence type="ECO:0000313" key="8">
    <source>
        <dbReference type="Proteomes" id="UP000094828"/>
    </source>
</evidence>
<sequence>MLSPFEVPLTGPVVCFGEALLRLDTPGNKRFLQADQFLASYAGGEANVAVALSYWGLPARLVSKVPAHELGAACLKAYQAYGVDTSHVIRGGKRLGIFFVENSTSLRGPQVLYDRAGSSFAESKPEEYHWPDLLEGACWFHFTGTVPAVGPETKAALLEALTLCRQRGIVVSFDVGYRSALWSVDEAGKVFRELIPWVDVLIGSEQDATQFFEVPASTAGHSTPESREQSLRALADRTSLKAILYSHRTVNDLGVHRYCASLLARSNSQVSATVVHTANQELMPIDRIGTGDALAAGLIRGLLLGHAPREVLDFAFAAALLKHSIEGDFALVNVPEIQRLATGGSLTQVRR</sequence>
<dbReference type="Pfam" id="PF00294">
    <property type="entry name" value="PfkB"/>
    <property type="match status" value="1"/>
</dbReference>
<dbReference type="GO" id="GO:0005524">
    <property type="term" value="F:ATP binding"/>
    <property type="evidence" value="ECO:0007669"/>
    <property type="project" value="UniProtKB-KW"/>
</dbReference>
<dbReference type="PANTHER" id="PTHR43085:SF1">
    <property type="entry name" value="PSEUDOURIDINE KINASE-RELATED"/>
    <property type="match status" value="1"/>
</dbReference>
<keyword evidence="4" id="KW-0418">Kinase</keyword>
<dbReference type="CDD" id="cd01166">
    <property type="entry name" value="KdgK"/>
    <property type="match status" value="1"/>
</dbReference>
<dbReference type="Proteomes" id="UP000094828">
    <property type="component" value="Unassembled WGS sequence"/>
</dbReference>
<reference evidence="7 8" key="1">
    <citation type="submission" date="2016-05" db="EMBL/GenBank/DDBJ databases">
        <title>Genomic and physiological characterization of Planctopirus sp. isolated from fresh water lake.</title>
        <authorList>
            <person name="Subhash Y."/>
            <person name="Ramana C."/>
        </authorList>
    </citation>
    <scope>NUCLEOTIDE SEQUENCE [LARGE SCALE GENOMIC DNA]</scope>
    <source>
        <strain evidence="7 8">JC280</strain>
    </source>
</reference>
<accession>A0A1C3EER6</accession>
<evidence type="ECO:0000313" key="7">
    <source>
        <dbReference type="EMBL" id="ODA31728.1"/>
    </source>
</evidence>
<keyword evidence="8" id="KW-1185">Reference proteome</keyword>
<comment type="similarity">
    <text evidence="1">Belongs to the carbohydrate kinase PfkB family.</text>
</comment>